<sequence length="113" mass="13016">MLHRWLVWQFIFERLRCMPGLLAFHMEYDCLRFQKLDSCMISVHADRTLQDLAGLCTCESYARSFKVGGRHLAPPSLRRPGSRGRLRPWLFAASPGIDAKVKVNDQMSFSTTL</sequence>
<dbReference type="Proteomes" id="UP001152797">
    <property type="component" value="Unassembled WGS sequence"/>
</dbReference>
<keyword evidence="4" id="KW-1185">Reference proteome</keyword>
<evidence type="ECO:0000256" key="1">
    <source>
        <dbReference type="SAM" id="SignalP"/>
    </source>
</evidence>
<evidence type="ECO:0000313" key="4">
    <source>
        <dbReference type="Proteomes" id="UP001152797"/>
    </source>
</evidence>
<feature type="chain" id="PRO_5043272774" evidence="1">
    <location>
        <begin position="18"/>
        <end position="113"/>
    </location>
</feature>
<dbReference type="EMBL" id="CAMXCT010005569">
    <property type="protein sequence ID" value="CAI4012763.1"/>
    <property type="molecule type" value="Genomic_DNA"/>
</dbReference>
<protein>
    <submittedName>
        <fullName evidence="2">Uncharacterized protein</fullName>
    </submittedName>
</protein>
<reference evidence="3" key="2">
    <citation type="submission" date="2024-04" db="EMBL/GenBank/DDBJ databases">
        <authorList>
            <person name="Chen Y."/>
            <person name="Shah S."/>
            <person name="Dougan E. K."/>
            <person name="Thang M."/>
            <person name="Chan C."/>
        </authorList>
    </citation>
    <scope>NUCLEOTIDE SEQUENCE [LARGE SCALE GENOMIC DNA]</scope>
</reference>
<dbReference type="EMBL" id="CAMXCT030005569">
    <property type="protein sequence ID" value="CAL4800075.1"/>
    <property type="molecule type" value="Genomic_DNA"/>
</dbReference>
<feature type="signal peptide" evidence="1">
    <location>
        <begin position="1"/>
        <end position="17"/>
    </location>
</feature>
<name>A0A9P1GGX9_9DINO</name>
<dbReference type="AlphaFoldDB" id="A0A9P1GGX9"/>
<proteinExistence type="predicted"/>
<comment type="caution">
    <text evidence="2">The sequence shown here is derived from an EMBL/GenBank/DDBJ whole genome shotgun (WGS) entry which is preliminary data.</text>
</comment>
<reference evidence="2" key="1">
    <citation type="submission" date="2022-10" db="EMBL/GenBank/DDBJ databases">
        <authorList>
            <person name="Chen Y."/>
            <person name="Dougan E. K."/>
            <person name="Chan C."/>
            <person name="Rhodes N."/>
            <person name="Thang M."/>
        </authorList>
    </citation>
    <scope>NUCLEOTIDE SEQUENCE</scope>
</reference>
<dbReference type="EMBL" id="CAMXCT020005569">
    <property type="protein sequence ID" value="CAL1166138.1"/>
    <property type="molecule type" value="Genomic_DNA"/>
</dbReference>
<keyword evidence="1" id="KW-0732">Signal</keyword>
<accession>A0A9P1GGX9</accession>
<evidence type="ECO:0000313" key="3">
    <source>
        <dbReference type="EMBL" id="CAL1166138.1"/>
    </source>
</evidence>
<gene>
    <name evidence="2" type="ORF">C1SCF055_LOCUS37792</name>
</gene>
<organism evidence="2">
    <name type="scientific">Cladocopium goreaui</name>
    <dbReference type="NCBI Taxonomy" id="2562237"/>
    <lineage>
        <taxon>Eukaryota</taxon>
        <taxon>Sar</taxon>
        <taxon>Alveolata</taxon>
        <taxon>Dinophyceae</taxon>
        <taxon>Suessiales</taxon>
        <taxon>Symbiodiniaceae</taxon>
        <taxon>Cladocopium</taxon>
    </lineage>
</organism>
<evidence type="ECO:0000313" key="2">
    <source>
        <dbReference type="EMBL" id="CAI4012763.1"/>
    </source>
</evidence>